<sequence>MSTQTTLLDHAETLARTRGYDAFSFADLARHAKIAKPSVHHHFPTKGSLAIALVTRYAARVAAELDDIAGTAPTPRACLERFVALYRDTGQNGRALCLCVAFGTSRDSFDEDVLEALAAYQSGVLAWLRAAFAAHGWSQAEAEGCLALCEGAQVLARTARDIALYDAATGPFLKRLAETEE</sequence>
<dbReference type="AlphaFoldDB" id="A0A0L1JND8"/>
<dbReference type="SUPFAM" id="SSF48498">
    <property type="entry name" value="Tetracyclin repressor-like, C-terminal domain"/>
    <property type="match status" value="1"/>
</dbReference>
<dbReference type="PRINTS" id="PR00455">
    <property type="entry name" value="HTHTETR"/>
</dbReference>
<feature type="domain" description="HTH tetR-type" evidence="5">
    <location>
        <begin position="1"/>
        <end position="61"/>
    </location>
</feature>
<evidence type="ECO:0000256" key="1">
    <source>
        <dbReference type="ARBA" id="ARBA00023015"/>
    </source>
</evidence>
<dbReference type="RefSeq" id="WP_050531184.1">
    <property type="nucleotide sequence ID" value="NZ_AQQZ01000005.1"/>
</dbReference>
<dbReference type="GO" id="GO:0003677">
    <property type="term" value="F:DNA binding"/>
    <property type="evidence" value="ECO:0007669"/>
    <property type="project" value="UniProtKB-UniRule"/>
</dbReference>
<dbReference type="Pfam" id="PF00440">
    <property type="entry name" value="TetR_N"/>
    <property type="match status" value="1"/>
</dbReference>
<accession>A0A0L1JND8</accession>
<evidence type="ECO:0000313" key="7">
    <source>
        <dbReference type="Proteomes" id="UP000036938"/>
    </source>
</evidence>
<evidence type="ECO:0000259" key="5">
    <source>
        <dbReference type="PROSITE" id="PS50977"/>
    </source>
</evidence>
<feature type="DNA-binding region" description="H-T-H motif" evidence="4">
    <location>
        <begin position="24"/>
        <end position="43"/>
    </location>
</feature>
<dbReference type="InterPro" id="IPR009057">
    <property type="entry name" value="Homeodomain-like_sf"/>
</dbReference>
<evidence type="ECO:0000313" key="6">
    <source>
        <dbReference type="EMBL" id="KNG93227.1"/>
    </source>
</evidence>
<dbReference type="InterPro" id="IPR036271">
    <property type="entry name" value="Tet_transcr_reg_TetR-rel_C_sf"/>
</dbReference>
<name>A0A0L1JND8_9RHOB</name>
<keyword evidence="1" id="KW-0805">Transcription regulation</keyword>
<dbReference type="Gene3D" id="1.10.357.10">
    <property type="entry name" value="Tetracycline Repressor, domain 2"/>
    <property type="match status" value="1"/>
</dbReference>
<evidence type="ECO:0000256" key="2">
    <source>
        <dbReference type="ARBA" id="ARBA00023125"/>
    </source>
</evidence>
<proteinExistence type="predicted"/>
<dbReference type="PROSITE" id="PS50977">
    <property type="entry name" value="HTH_TETR_2"/>
    <property type="match status" value="1"/>
</dbReference>
<evidence type="ECO:0000256" key="3">
    <source>
        <dbReference type="ARBA" id="ARBA00023163"/>
    </source>
</evidence>
<keyword evidence="3" id="KW-0804">Transcription</keyword>
<dbReference type="PANTHER" id="PTHR47506">
    <property type="entry name" value="TRANSCRIPTIONAL REGULATORY PROTEIN"/>
    <property type="match status" value="1"/>
</dbReference>
<keyword evidence="7" id="KW-1185">Reference proteome</keyword>
<dbReference type="PANTHER" id="PTHR47506:SF1">
    <property type="entry name" value="HTH-TYPE TRANSCRIPTIONAL REGULATOR YJDC"/>
    <property type="match status" value="1"/>
</dbReference>
<gene>
    <name evidence="6" type="ORF">ATO11_12265</name>
</gene>
<comment type="caution">
    <text evidence="6">The sequence shown here is derived from an EMBL/GenBank/DDBJ whole genome shotgun (WGS) entry which is preliminary data.</text>
</comment>
<dbReference type="Proteomes" id="UP000036938">
    <property type="component" value="Unassembled WGS sequence"/>
</dbReference>
<protein>
    <recommendedName>
        <fullName evidence="5">HTH tetR-type domain-containing protein</fullName>
    </recommendedName>
</protein>
<evidence type="ECO:0000256" key="4">
    <source>
        <dbReference type="PROSITE-ProRule" id="PRU00335"/>
    </source>
</evidence>
<keyword evidence="2 4" id="KW-0238">DNA-binding</keyword>
<dbReference type="SUPFAM" id="SSF46689">
    <property type="entry name" value="Homeodomain-like"/>
    <property type="match status" value="1"/>
</dbReference>
<organism evidence="6 7">
    <name type="scientific">Pseudaestuariivita atlantica</name>
    <dbReference type="NCBI Taxonomy" id="1317121"/>
    <lineage>
        <taxon>Bacteria</taxon>
        <taxon>Pseudomonadati</taxon>
        <taxon>Pseudomonadota</taxon>
        <taxon>Alphaproteobacteria</taxon>
        <taxon>Rhodobacterales</taxon>
        <taxon>Paracoccaceae</taxon>
        <taxon>Pseudaestuariivita</taxon>
    </lineage>
</organism>
<dbReference type="STRING" id="1317121.ATO11_12265"/>
<dbReference type="InterPro" id="IPR001647">
    <property type="entry name" value="HTH_TetR"/>
</dbReference>
<dbReference type="OrthoDB" id="9809772at2"/>
<reference evidence="6 7" key="1">
    <citation type="journal article" date="2015" name="Int. J. Syst. Evol. Microbiol.">
        <title>Aestuariivita atlantica sp. nov., isolated from deep sea sediment of the Atlantic Ocean.</title>
        <authorList>
            <person name="Li G."/>
            <person name="Lai Q."/>
            <person name="Du Y."/>
            <person name="Liu X."/>
            <person name="Sun F."/>
            <person name="Shao Z."/>
        </authorList>
    </citation>
    <scope>NUCLEOTIDE SEQUENCE [LARGE SCALE GENOMIC DNA]</scope>
    <source>
        <strain evidence="6 7">22II-S11-z3</strain>
    </source>
</reference>
<dbReference type="EMBL" id="AQQZ01000005">
    <property type="protein sequence ID" value="KNG93227.1"/>
    <property type="molecule type" value="Genomic_DNA"/>
</dbReference>